<dbReference type="SMART" id="SM00554">
    <property type="entry name" value="FAS1"/>
    <property type="match status" value="2"/>
</dbReference>
<proteinExistence type="predicted"/>
<dbReference type="PANTHER" id="PTHR10900">
    <property type="entry name" value="PERIOSTIN-RELATED"/>
    <property type="match status" value="1"/>
</dbReference>
<dbReference type="InterPro" id="IPR050904">
    <property type="entry name" value="Adhesion/Biosynth-related"/>
</dbReference>
<dbReference type="RefSeq" id="WP_136579296.1">
    <property type="nucleotide sequence ID" value="NZ_STFF01000006.1"/>
</dbReference>
<reference evidence="2 3" key="1">
    <citation type="submission" date="2019-04" db="EMBL/GenBank/DDBJ databases">
        <title>Niastella caeni sp. nov., isolated from activated sludge.</title>
        <authorList>
            <person name="Sheng M."/>
        </authorList>
    </citation>
    <scope>NUCLEOTIDE SEQUENCE [LARGE SCALE GENOMIC DNA]</scope>
    <source>
        <strain evidence="2 3">HX-2-15</strain>
    </source>
</reference>
<evidence type="ECO:0000313" key="2">
    <source>
        <dbReference type="EMBL" id="THU36056.1"/>
    </source>
</evidence>
<dbReference type="PANTHER" id="PTHR10900:SF77">
    <property type="entry name" value="FI19380P1"/>
    <property type="match status" value="1"/>
</dbReference>
<dbReference type="SUPFAM" id="SSF82153">
    <property type="entry name" value="FAS1 domain"/>
    <property type="match status" value="2"/>
</dbReference>
<name>A0A4V4H0C6_9BACT</name>
<organism evidence="2 3">
    <name type="scientific">Niastella caeni</name>
    <dbReference type="NCBI Taxonomy" id="2569763"/>
    <lineage>
        <taxon>Bacteria</taxon>
        <taxon>Pseudomonadati</taxon>
        <taxon>Bacteroidota</taxon>
        <taxon>Chitinophagia</taxon>
        <taxon>Chitinophagales</taxon>
        <taxon>Chitinophagaceae</taxon>
        <taxon>Niastella</taxon>
    </lineage>
</organism>
<comment type="caution">
    <text evidence="2">The sequence shown here is derived from an EMBL/GenBank/DDBJ whole genome shotgun (WGS) entry which is preliminary data.</text>
</comment>
<dbReference type="GO" id="GO:0005615">
    <property type="term" value="C:extracellular space"/>
    <property type="evidence" value="ECO:0007669"/>
    <property type="project" value="TreeGrafter"/>
</dbReference>
<keyword evidence="3" id="KW-1185">Reference proteome</keyword>
<sequence>MGKSLQAFFLLVTSCLLLVNCRKKQWEEFYERPGSLEPPIYQQLEANGNFKQLLSCIDKAGYKNTLSAAGFWTLFAPNDSAFNNDPEFKTFLKSRNISDISAIDPVTAQMIVQYLLVYNAFEKDRLDDFQSVTGWVENSAFKRRTAYYTGFYSDTTLAGQPVKAIASNRNNTTGTNYYVTSDNNNKYIPFFTSDYFSAKGLSSGDYNYFYPTSTYTGFNVGNAKVIQQDIAAENGVIHFIDRVVTPQPSIDQYIKTKPEFSEFKKLFDQFMVQFVLNNDASRRYQVLTGSSDNVMVKVYNTLLAFSPNNENHLKLQDNDGQREGWTMFAPQNDTLMSYINRVLLENYPSVSSLPLPVIADLLNAHMWQSTVWPSKFSSTYNYLGETAQLNNQSNIIDKKILSNGFFYGTNKINEPNVFSTVYGKAYLNPNYSIMTRLLNYELRDVITNPNARFTIFMIPDSVLAKQGYSYNVAGSEWRFVNPANGVLSINDSNRINLIRILNSGIIETPQNELNNLGTPGFSGIIGSFGSEYIRFDGNQIITAGTKDRGLTVTFNPSQIKTAKNGKVVYLNNLLFFSYATIAKHLEILGTPTTSEYNLFWNYLKNSTSMYDAANSIITGTVAGSFYTLFIPNNAAVRQAITDGLLPGTAAAPNFTPTGTAEKVMVEKFLQYHILDKKSVIADRRDEGAFNSLLKNSAGDAVPITIAYPGGTFELTDVFGRKARLVNSQSNQLSNRTVIHLLDNYLKYY</sequence>
<dbReference type="Gene3D" id="2.30.180.10">
    <property type="entry name" value="FAS1 domain"/>
    <property type="match status" value="2"/>
</dbReference>
<dbReference type="InterPro" id="IPR000782">
    <property type="entry name" value="FAS1_domain"/>
</dbReference>
<dbReference type="EMBL" id="STFF01000006">
    <property type="protein sequence ID" value="THU36056.1"/>
    <property type="molecule type" value="Genomic_DNA"/>
</dbReference>
<evidence type="ECO:0000313" key="3">
    <source>
        <dbReference type="Proteomes" id="UP000306918"/>
    </source>
</evidence>
<dbReference type="InterPro" id="IPR036378">
    <property type="entry name" value="FAS1_dom_sf"/>
</dbReference>
<evidence type="ECO:0000259" key="1">
    <source>
        <dbReference type="PROSITE" id="PS50213"/>
    </source>
</evidence>
<protein>
    <recommendedName>
        <fullName evidence="1">FAS1 domain-containing protein</fullName>
    </recommendedName>
</protein>
<dbReference type="PROSITE" id="PS51257">
    <property type="entry name" value="PROKAR_LIPOPROTEIN"/>
    <property type="match status" value="1"/>
</dbReference>
<dbReference type="PROSITE" id="PS50213">
    <property type="entry name" value="FAS1"/>
    <property type="match status" value="2"/>
</dbReference>
<gene>
    <name evidence="2" type="ORF">FAM09_21970</name>
</gene>
<feature type="domain" description="FAS1" evidence="1">
    <location>
        <begin position="37"/>
        <end position="244"/>
    </location>
</feature>
<dbReference type="AlphaFoldDB" id="A0A4V4H0C6"/>
<dbReference type="Pfam" id="PF02469">
    <property type="entry name" value="Fasciclin"/>
    <property type="match status" value="3"/>
</dbReference>
<dbReference type="OrthoDB" id="659398at2"/>
<dbReference type="Proteomes" id="UP000306918">
    <property type="component" value="Unassembled WGS sequence"/>
</dbReference>
<feature type="domain" description="FAS1" evidence="1">
    <location>
        <begin position="583"/>
        <end position="745"/>
    </location>
</feature>
<accession>A0A4V4H0C6</accession>